<evidence type="ECO:0000313" key="1">
    <source>
        <dbReference type="EMBL" id="STX09656.1"/>
    </source>
</evidence>
<evidence type="ECO:0000313" key="4">
    <source>
        <dbReference type="Proteomes" id="UP000294641"/>
    </source>
</evidence>
<evidence type="ECO:0000313" key="3">
    <source>
        <dbReference type="Proteomes" id="UP000254330"/>
    </source>
</evidence>
<dbReference type="OrthoDB" id="4512022at2"/>
<dbReference type="AlphaFoldDB" id="A0A8B4QAB3"/>
<dbReference type="RefSeq" id="WP_133538441.1">
    <property type="nucleotide sequence ID" value="NZ_BJUE01000084.1"/>
</dbReference>
<dbReference type="Proteomes" id="UP000294641">
    <property type="component" value="Unassembled WGS sequence"/>
</dbReference>
<gene>
    <name evidence="2" type="ORF">DFR61_1623</name>
    <name evidence="1" type="ORF">NCTC10597_01348</name>
</gene>
<sequence>MGAYFAYRMYKVRKVYKTVKGVKKIKTVHKTKRVKVYKRVQLKASVIAPKIHSMPRIGTALEKSDAHHRMASYLTVKQLSKGRVYTSRNRMGQIFTHLKVRALYKGREGVVHYIITKDGEINHQLWTKGTSSYLSNFIL</sequence>
<protein>
    <submittedName>
        <fullName evidence="1">Uncharacterized protein</fullName>
    </submittedName>
</protein>
<name>A0A8B4QAB3_9BACL</name>
<accession>A0A8B4QAB3</accession>
<organism evidence="1 3">
    <name type="scientific">Kurthia zopfii</name>
    <dbReference type="NCBI Taxonomy" id="1650"/>
    <lineage>
        <taxon>Bacteria</taxon>
        <taxon>Bacillati</taxon>
        <taxon>Bacillota</taxon>
        <taxon>Bacilli</taxon>
        <taxon>Bacillales</taxon>
        <taxon>Caryophanaceae</taxon>
        <taxon>Kurthia</taxon>
    </lineage>
</organism>
<dbReference type="Proteomes" id="UP000254330">
    <property type="component" value="Unassembled WGS sequence"/>
</dbReference>
<dbReference type="EMBL" id="SNZG01000062">
    <property type="protein sequence ID" value="TDR32614.1"/>
    <property type="molecule type" value="Genomic_DNA"/>
</dbReference>
<proteinExistence type="predicted"/>
<keyword evidence="4" id="KW-1185">Reference proteome</keyword>
<evidence type="ECO:0000313" key="2">
    <source>
        <dbReference type="EMBL" id="TDR32614.1"/>
    </source>
</evidence>
<dbReference type="EMBL" id="UGNP01000001">
    <property type="protein sequence ID" value="STX09656.1"/>
    <property type="molecule type" value="Genomic_DNA"/>
</dbReference>
<reference evidence="1 3" key="1">
    <citation type="submission" date="2018-06" db="EMBL/GenBank/DDBJ databases">
        <authorList>
            <consortium name="Pathogen Informatics"/>
            <person name="Doyle S."/>
        </authorList>
    </citation>
    <scope>NUCLEOTIDE SEQUENCE [LARGE SCALE GENOMIC DNA]</scope>
    <source>
        <strain evidence="1 3">NCTC10597</strain>
    </source>
</reference>
<comment type="caution">
    <text evidence="1">The sequence shown here is derived from an EMBL/GenBank/DDBJ whole genome shotgun (WGS) entry which is preliminary data.</text>
</comment>
<reference evidence="2 4" key="2">
    <citation type="submission" date="2019-03" db="EMBL/GenBank/DDBJ databases">
        <title>Genomic Encyclopedia of Type Strains, Phase IV (KMG-IV): sequencing the most valuable type-strain genomes for metagenomic binning, comparative biology and taxonomic classification.</title>
        <authorList>
            <person name="Goeker M."/>
        </authorList>
    </citation>
    <scope>NUCLEOTIDE SEQUENCE [LARGE SCALE GENOMIC DNA]</scope>
    <source>
        <strain evidence="2 4">DSM 20580</strain>
    </source>
</reference>